<dbReference type="Pfam" id="PF16335">
    <property type="entry name" value="GtaA_6_Hairpin"/>
    <property type="match status" value="1"/>
</dbReference>
<evidence type="ECO:0000259" key="2">
    <source>
        <dbReference type="Pfam" id="PF16335"/>
    </source>
</evidence>
<feature type="domain" description="DUF4964" evidence="1">
    <location>
        <begin position="6"/>
        <end position="58"/>
    </location>
</feature>
<dbReference type="PANTHER" id="PTHR31987">
    <property type="entry name" value="GLUTAMINASE A-RELATED"/>
    <property type="match status" value="1"/>
</dbReference>
<accession>A0A9D1V9D1</accession>
<dbReference type="AlphaFoldDB" id="A0A9D1V9D1"/>
<protein>
    <submittedName>
        <fullName evidence="4">DUF4965 domain-containing protein</fullName>
    </submittedName>
</protein>
<evidence type="ECO:0000259" key="3">
    <source>
        <dbReference type="Pfam" id="PF17168"/>
    </source>
</evidence>
<reference evidence="4" key="2">
    <citation type="submission" date="2021-04" db="EMBL/GenBank/DDBJ databases">
        <authorList>
            <person name="Gilroy R."/>
        </authorList>
    </citation>
    <scope>NUCLEOTIDE SEQUENCE</scope>
    <source>
        <strain evidence="4">811</strain>
    </source>
</reference>
<dbReference type="Gene3D" id="1.50.10.10">
    <property type="match status" value="1"/>
</dbReference>
<reference evidence="4" key="1">
    <citation type="journal article" date="2021" name="PeerJ">
        <title>Extensive microbial diversity within the chicken gut microbiome revealed by metagenomics and culture.</title>
        <authorList>
            <person name="Gilroy R."/>
            <person name="Ravi A."/>
            <person name="Getino M."/>
            <person name="Pursley I."/>
            <person name="Horton D.L."/>
            <person name="Alikhan N.F."/>
            <person name="Baker D."/>
            <person name="Gharbi K."/>
            <person name="Hall N."/>
            <person name="Watson M."/>
            <person name="Adriaenssens E.M."/>
            <person name="Foster-Nyarko E."/>
            <person name="Jarju S."/>
            <person name="Secka A."/>
            <person name="Antonio M."/>
            <person name="Oren A."/>
            <person name="Chaudhuri R.R."/>
            <person name="La Ragione R."/>
            <person name="Hildebrand F."/>
            <person name="Pallen M.J."/>
        </authorList>
    </citation>
    <scope>NUCLEOTIDE SEQUENCE</scope>
    <source>
        <strain evidence="4">811</strain>
    </source>
</reference>
<comment type="caution">
    <text evidence="4">The sequence shown here is derived from an EMBL/GenBank/DDBJ whole genome shotgun (WGS) entry which is preliminary data.</text>
</comment>
<feature type="domain" description="Glutaminase A central" evidence="2">
    <location>
        <begin position="288"/>
        <end position="661"/>
    </location>
</feature>
<gene>
    <name evidence="4" type="ORF">H9741_08010</name>
</gene>
<dbReference type="InterPro" id="IPR032514">
    <property type="entry name" value="GtaA_central"/>
</dbReference>
<dbReference type="InterPro" id="IPR033433">
    <property type="entry name" value="GtaA_N"/>
</dbReference>
<name>A0A9D1V9D1_9FIRM</name>
<dbReference type="InterPro" id="IPR032515">
    <property type="entry name" value="DUF4964"/>
</dbReference>
<dbReference type="Proteomes" id="UP000824204">
    <property type="component" value="Unassembled WGS sequence"/>
</dbReference>
<dbReference type="InterPro" id="IPR012341">
    <property type="entry name" value="6hp_glycosidase-like_sf"/>
</dbReference>
<proteinExistence type="predicted"/>
<dbReference type="SUPFAM" id="SSF48208">
    <property type="entry name" value="Six-hairpin glycosidases"/>
    <property type="match status" value="1"/>
</dbReference>
<evidence type="ECO:0000313" key="4">
    <source>
        <dbReference type="EMBL" id="HIX08398.1"/>
    </source>
</evidence>
<dbReference type="Pfam" id="PF16334">
    <property type="entry name" value="DUF4964"/>
    <property type="match status" value="1"/>
</dbReference>
<feature type="domain" description="Glutaminase A N-terminal" evidence="3">
    <location>
        <begin position="76"/>
        <end position="283"/>
    </location>
</feature>
<evidence type="ECO:0000259" key="1">
    <source>
        <dbReference type="Pfam" id="PF16334"/>
    </source>
</evidence>
<dbReference type="Pfam" id="PF17168">
    <property type="entry name" value="DUF5127"/>
    <property type="match status" value="1"/>
</dbReference>
<dbReference type="InterPro" id="IPR008928">
    <property type="entry name" value="6-hairpin_glycosidase_sf"/>
</dbReference>
<dbReference type="EMBL" id="DXFX01000103">
    <property type="protein sequence ID" value="HIX08398.1"/>
    <property type="molecule type" value="Genomic_DNA"/>
</dbReference>
<evidence type="ECO:0000313" key="5">
    <source>
        <dbReference type="Proteomes" id="UP000824204"/>
    </source>
</evidence>
<dbReference type="InterPro" id="IPR052743">
    <property type="entry name" value="Glutaminase_GtaA"/>
</dbReference>
<dbReference type="GO" id="GO:0005975">
    <property type="term" value="P:carbohydrate metabolic process"/>
    <property type="evidence" value="ECO:0007669"/>
    <property type="project" value="InterPro"/>
</dbReference>
<sequence length="672" mass="75757">MQRILPAYPLWVIDPMFSVWSKTDALNGGDTVFWTGLEHRACGFVRYNGKTYCFLGRRDGAEPLKQTNVSVTAFSTDYEFRGEGFTLKVSFVSPLLPQNLKVLSCPVCYTEYEIFPEGELPADFSAAISLDEEFCYNGERAWVVGGVLPLKGYEAAYFTRGRNMVLSDTSDCVAPDWGDVYIAAEESWLVSDAGVNLYVSEGKTDYIRKDCERLYILGVNRSKKGYFMTAFDDKVSIFYFGEWLKCYFFEGGKTIVDAMDFSRAEHDSILKQCADFDAKLKEDCAKVGEGYYTLACAALRQSVGAHKLVQNSKGELLFLSKENNSNGCIGTADVSYPSIPVFLLYNPELVNAMARGIYDFAKMPVWNYDFAPHDLGTYPWCSGQVYGTARRHDKYCCDMFSSWTSPRTNQMLYLRPAESNVYDKNCQMPVEECGNMLIMTAAAIVAGGDKSLAKKNFPLLRKWVKYLEKFGLRPDNQLCTDDFAGHLAGNVNLSVKALVGIESFAIVCRALGKEALAEEYEKRARTFAEKFKASVGEGVMPLAYGKKDTYSIKYNILFDKLFGYDLIGQDVCERETDYYIQKNLRYGVPLDTRESYTKADWILWAAALTDDKKKAEQIYLPVVRYLAETPTRVAFGDWYYAGRGDIVHFINRSVVGGIFAPLLKESGKMLLK</sequence>
<organism evidence="4 5">
    <name type="scientific">Candidatus Borkfalkia faecipullorum</name>
    <dbReference type="NCBI Taxonomy" id="2838510"/>
    <lineage>
        <taxon>Bacteria</taxon>
        <taxon>Bacillati</taxon>
        <taxon>Bacillota</taxon>
        <taxon>Clostridia</taxon>
        <taxon>Christensenellales</taxon>
        <taxon>Christensenellaceae</taxon>
        <taxon>Candidatus Borkfalkia</taxon>
    </lineage>
</organism>
<dbReference type="PANTHER" id="PTHR31987:SF1">
    <property type="entry name" value="GLUTAMINASE A"/>
    <property type="match status" value="1"/>
</dbReference>